<sequence length="287" mass="31743">MSFIRNRQALRSNGVTALSDEEIRRLAPSAFAAEAHESRSHRYAYIPTADVIAGMRENGFLPMSAAQARTRDAGRVGHTKHMLRFRHAGAALAAERRVGDTFPEIVLLNAHDGTSAYRVMSGVFRLICLNGMVVADRQGAEVRVPHKGDVVRQVIEGSYAVLDDARRALDAAEAWQGVTLSRDEQRVLGEAARTLRFGDADGHTDTPITPEQMLAPRRAADAGNDLWRVFNRVQENVIRGGLTAWTRDAQNRPRRVTSREVAGIDGDVRLNRALWQLTERMAELKGG</sequence>
<dbReference type="Proteomes" id="UP001595420">
    <property type="component" value="Unassembled WGS sequence"/>
</dbReference>
<evidence type="ECO:0000313" key="1">
    <source>
        <dbReference type="EMBL" id="MFC3003802.1"/>
    </source>
</evidence>
<reference evidence="2" key="1">
    <citation type="journal article" date="2019" name="Int. J. Syst. Evol. Microbiol.">
        <title>The Global Catalogue of Microorganisms (GCM) 10K type strain sequencing project: providing services to taxonomists for standard genome sequencing and annotation.</title>
        <authorList>
            <consortium name="The Broad Institute Genomics Platform"/>
            <consortium name="The Broad Institute Genome Sequencing Center for Infectious Disease"/>
            <person name="Wu L."/>
            <person name="Ma J."/>
        </authorList>
    </citation>
    <scope>NUCLEOTIDE SEQUENCE [LARGE SCALE GENOMIC DNA]</scope>
    <source>
        <strain evidence="2">CGMCC 1.16855</strain>
    </source>
</reference>
<dbReference type="InterPro" id="IPR026325">
    <property type="entry name" value="DUF932"/>
</dbReference>
<dbReference type="RefSeq" id="WP_216840244.1">
    <property type="nucleotide sequence ID" value="NZ_JAFNJS010000016.1"/>
</dbReference>
<dbReference type="Pfam" id="PF06067">
    <property type="entry name" value="DUF932"/>
    <property type="match status" value="1"/>
</dbReference>
<evidence type="ECO:0000313" key="2">
    <source>
        <dbReference type="Proteomes" id="UP001595420"/>
    </source>
</evidence>
<proteinExistence type="predicted"/>
<gene>
    <name evidence="1" type="ORF">ACFOD3_28165</name>
</gene>
<keyword evidence="2" id="KW-1185">Reference proteome</keyword>
<name>A0ABV7C1H6_9PROT</name>
<accession>A0ABV7C1H6</accession>
<dbReference type="EMBL" id="JBHRSB010000016">
    <property type="protein sequence ID" value="MFC3003802.1"/>
    <property type="molecule type" value="Genomic_DNA"/>
</dbReference>
<organism evidence="1 2">
    <name type="scientific">Falsiroseomonas tokyonensis</name>
    <dbReference type="NCBI Taxonomy" id="430521"/>
    <lineage>
        <taxon>Bacteria</taxon>
        <taxon>Pseudomonadati</taxon>
        <taxon>Pseudomonadota</taxon>
        <taxon>Alphaproteobacteria</taxon>
        <taxon>Acetobacterales</taxon>
        <taxon>Roseomonadaceae</taxon>
        <taxon>Falsiroseomonas</taxon>
    </lineage>
</organism>
<comment type="caution">
    <text evidence="1">The sequence shown here is derived from an EMBL/GenBank/DDBJ whole genome shotgun (WGS) entry which is preliminary data.</text>
</comment>
<protein>
    <submittedName>
        <fullName evidence="1">DUF932 domain-containing protein</fullName>
    </submittedName>
</protein>